<feature type="domain" description="Acyclic terpene utilisation N-terminal" evidence="1">
    <location>
        <begin position="62"/>
        <end position="407"/>
    </location>
</feature>
<dbReference type="AlphaFoldDB" id="A0A2K1QP51"/>
<sequence>MASFQPFKIFTPSPILGYGYDFDEFWRTVKDERPAVIILDAGSTDPGPYMLGTNKTLCSRESYIRDLTPILEACSAYGMRLLVSSAGGAGTNEQVDFLVVIIQDLINAKDWNFNVATIKFNDDRAAFVSKLRAGEINSCASSPPLTEPDLRDATRVVAQMGAEPFLKVLEDDSIDIIISGRSYDPAPFAAFCMHHGVQPSPAWHVGKIIECGGLCTVPKGRSILATMYEDCFVLTPTKTGDRCTSVSVAAHTLYEKTRPDRLPGPGGVLHLEGAQYIEQADGRSVLVHGSEFVPSPRYEIKLEGVQQVGFRSTFIGGIRDPILIAGIDAFLVTVRETTFAAFPTLGKDGGPQLIFHLYGKNAVMGPLETSTQVPHEIGVLGEVTAETQELATAIAGFARTAVLHGAYEGQMATSGNLALPLTPLESELGPVFRFSVYHLLVVEDPLEFFPVEIMKAGKIKDRPARECAVGNGSTPKAMVVLDELTRTTVEHGGRNGIDTTSSAEAIRIMDLAKVIRSKNSGPFEVTLDICFANRHDFQRVRQAKVLSAELVKDLYALTSTDDIVIAMFYEPALAWKCTFKRPWPQGSIGERDTFGAQMHAPLLSVVVPGTKAGH</sequence>
<dbReference type="OrthoDB" id="5863171at2759"/>
<evidence type="ECO:0000313" key="4">
    <source>
        <dbReference type="Proteomes" id="UP000243797"/>
    </source>
</evidence>
<keyword evidence="4" id="KW-1185">Reference proteome</keyword>
<feature type="domain" description="DUF4387" evidence="2">
    <location>
        <begin position="508"/>
        <end position="605"/>
    </location>
</feature>
<evidence type="ECO:0000313" key="3">
    <source>
        <dbReference type="EMBL" id="PNS16802.1"/>
    </source>
</evidence>
<evidence type="ECO:0000259" key="1">
    <source>
        <dbReference type="Pfam" id="PF07287"/>
    </source>
</evidence>
<dbReference type="InParanoid" id="A0A2K1QP51"/>
<dbReference type="Pfam" id="PF07287">
    <property type="entry name" value="AtuA"/>
    <property type="match status" value="1"/>
</dbReference>
<organism evidence="3 4">
    <name type="scientific">Sphaceloma murrayae</name>
    <dbReference type="NCBI Taxonomy" id="2082308"/>
    <lineage>
        <taxon>Eukaryota</taxon>
        <taxon>Fungi</taxon>
        <taxon>Dikarya</taxon>
        <taxon>Ascomycota</taxon>
        <taxon>Pezizomycotina</taxon>
        <taxon>Dothideomycetes</taxon>
        <taxon>Dothideomycetidae</taxon>
        <taxon>Myriangiales</taxon>
        <taxon>Elsinoaceae</taxon>
        <taxon>Sphaceloma</taxon>
    </lineage>
</organism>
<proteinExistence type="predicted"/>
<comment type="caution">
    <text evidence="3">The sequence shown here is derived from an EMBL/GenBank/DDBJ whole genome shotgun (WGS) entry which is preliminary data.</text>
</comment>
<dbReference type="InterPro" id="IPR025496">
    <property type="entry name" value="DUF4387"/>
</dbReference>
<dbReference type="Pfam" id="PF14330">
    <property type="entry name" value="DUF4387"/>
    <property type="match status" value="1"/>
</dbReference>
<dbReference type="STRING" id="2082308.A0A2K1QP51"/>
<protein>
    <submittedName>
        <fullName evidence="3">Uncharacterized protein</fullName>
    </submittedName>
</protein>
<reference evidence="3 4" key="1">
    <citation type="submission" date="2017-06" db="EMBL/GenBank/DDBJ databases">
        <title>Draft genome sequence of a variant of Elsinoe murrayae.</title>
        <authorList>
            <person name="Cheng Q."/>
        </authorList>
    </citation>
    <scope>NUCLEOTIDE SEQUENCE [LARGE SCALE GENOMIC DNA]</scope>
    <source>
        <strain evidence="3 4">CQ-2017a</strain>
    </source>
</reference>
<name>A0A2K1QP51_9PEZI</name>
<evidence type="ECO:0000259" key="2">
    <source>
        <dbReference type="Pfam" id="PF14330"/>
    </source>
</evidence>
<dbReference type="InterPro" id="IPR010839">
    <property type="entry name" value="AtuA_N"/>
</dbReference>
<dbReference type="EMBL" id="NKHZ01000055">
    <property type="protein sequence ID" value="PNS16802.1"/>
    <property type="molecule type" value="Genomic_DNA"/>
</dbReference>
<accession>A0A2K1QP51</accession>
<gene>
    <name evidence="3" type="ORF">CAC42_4766</name>
</gene>
<dbReference type="Proteomes" id="UP000243797">
    <property type="component" value="Unassembled WGS sequence"/>
</dbReference>